<protein>
    <recommendedName>
        <fullName evidence="1">HTH araC/xylS-type domain-containing protein</fullName>
    </recommendedName>
</protein>
<dbReference type="AlphaFoldDB" id="A0AAE3R1S3"/>
<organism evidence="2 3">
    <name type="scientific">Xanthocytophaga agilis</name>
    <dbReference type="NCBI Taxonomy" id="3048010"/>
    <lineage>
        <taxon>Bacteria</taxon>
        <taxon>Pseudomonadati</taxon>
        <taxon>Bacteroidota</taxon>
        <taxon>Cytophagia</taxon>
        <taxon>Cytophagales</taxon>
        <taxon>Rhodocytophagaceae</taxon>
        <taxon>Xanthocytophaga</taxon>
    </lineage>
</organism>
<evidence type="ECO:0000259" key="1">
    <source>
        <dbReference type="PROSITE" id="PS01124"/>
    </source>
</evidence>
<name>A0AAE3R1S3_9BACT</name>
<gene>
    <name evidence="2" type="ORF">QNI22_05285</name>
</gene>
<dbReference type="PROSITE" id="PS01124">
    <property type="entry name" value="HTH_ARAC_FAMILY_2"/>
    <property type="match status" value="1"/>
</dbReference>
<dbReference type="GO" id="GO:0043565">
    <property type="term" value="F:sequence-specific DNA binding"/>
    <property type="evidence" value="ECO:0007669"/>
    <property type="project" value="InterPro"/>
</dbReference>
<evidence type="ECO:0000313" key="2">
    <source>
        <dbReference type="EMBL" id="MDJ1500044.1"/>
    </source>
</evidence>
<dbReference type="EMBL" id="JASJOU010000001">
    <property type="protein sequence ID" value="MDJ1500044.1"/>
    <property type="molecule type" value="Genomic_DNA"/>
</dbReference>
<evidence type="ECO:0000313" key="3">
    <source>
        <dbReference type="Proteomes" id="UP001232063"/>
    </source>
</evidence>
<dbReference type="RefSeq" id="WP_314509574.1">
    <property type="nucleotide sequence ID" value="NZ_JASJOU010000001.1"/>
</dbReference>
<proteinExistence type="predicted"/>
<keyword evidence="3" id="KW-1185">Reference proteome</keyword>
<dbReference type="GO" id="GO:0003700">
    <property type="term" value="F:DNA-binding transcription factor activity"/>
    <property type="evidence" value="ECO:0007669"/>
    <property type="project" value="InterPro"/>
</dbReference>
<feature type="domain" description="HTH araC/xylS-type" evidence="1">
    <location>
        <begin position="232"/>
        <end position="256"/>
    </location>
</feature>
<dbReference type="Gene3D" id="1.10.10.60">
    <property type="entry name" value="Homeodomain-like"/>
    <property type="match status" value="1"/>
</dbReference>
<accession>A0AAE3R1S3</accession>
<comment type="caution">
    <text evidence="2">The sequence shown here is derived from an EMBL/GenBank/DDBJ whole genome shotgun (WGS) entry which is preliminary data.</text>
</comment>
<sequence>MKTQTSTSTTYIPKGILKEFVGSIVHLNGLGTGIALQRVYQTIVINIGANFFNSDPYNTEPSKEHLPAIWINGKHEHPFALENPGVISLYVIGIKPGMLPYFSRVPVVETNSQALCATYWAESDIFTLRERLLEFTDLQTGFELIEAYFTGRLEGKDFLSLPKIHYLSKAITNNTVAEICATLGCTRKKLRADAIQYFGAPIKNMQGIIRFGQHLTAIANQPHQFLSSLHSFYDQAHFIKDFKVRTGMTPGQYRLLCQKYSQIRYSPNFIPLPKETFLQFIASHPD</sequence>
<dbReference type="Proteomes" id="UP001232063">
    <property type="component" value="Unassembled WGS sequence"/>
</dbReference>
<reference evidence="2" key="1">
    <citation type="submission" date="2023-05" db="EMBL/GenBank/DDBJ databases">
        <authorList>
            <person name="Zhang X."/>
        </authorList>
    </citation>
    <scope>NUCLEOTIDE SEQUENCE</scope>
    <source>
        <strain evidence="2">BD1B2-1</strain>
    </source>
</reference>
<dbReference type="InterPro" id="IPR018060">
    <property type="entry name" value="HTH_AraC"/>
</dbReference>